<comment type="similarity">
    <text evidence="2">Belongs to the major facilitator superfamily.</text>
</comment>
<feature type="transmembrane region" description="Helical" evidence="7">
    <location>
        <begin position="578"/>
        <end position="597"/>
    </location>
</feature>
<dbReference type="AlphaFoldDB" id="H3B9P8"/>
<dbReference type="PANTHER" id="PTHR23511">
    <property type="entry name" value="SYNAPTIC VESICLE GLYCOPROTEIN 2"/>
    <property type="match status" value="1"/>
</dbReference>
<feature type="transmembrane region" description="Helical" evidence="7">
    <location>
        <begin position="523"/>
        <end position="542"/>
    </location>
</feature>
<feature type="transmembrane region" description="Helical" evidence="7">
    <location>
        <begin position="549"/>
        <end position="566"/>
    </location>
</feature>
<dbReference type="Gene3D" id="1.20.1250.20">
    <property type="entry name" value="MFS general substrate transporter like domains"/>
    <property type="match status" value="2"/>
</dbReference>
<reference evidence="9" key="3">
    <citation type="submission" date="2025-09" db="UniProtKB">
        <authorList>
            <consortium name="Ensembl"/>
        </authorList>
    </citation>
    <scope>IDENTIFICATION</scope>
</reference>
<evidence type="ECO:0000256" key="3">
    <source>
        <dbReference type="ARBA" id="ARBA00022448"/>
    </source>
</evidence>
<feature type="domain" description="Major facilitator superfamily (MFS) profile" evidence="8">
    <location>
        <begin position="57"/>
        <end position="635"/>
    </location>
</feature>
<dbReference type="PROSITE" id="PS00217">
    <property type="entry name" value="SUGAR_TRANSPORT_2"/>
    <property type="match status" value="1"/>
</dbReference>
<keyword evidence="3" id="KW-0813">Transport</keyword>
<dbReference type="eggNOG" id="KOG0255">
    <property type="taxonomic scope" value="Eukaryota"/>
</dbReference>
<keyword evidence="5 7" id="KW-1133">Transmembrane helix</keyword>
<dbReference type="Bgee" id="ENSLACG00000016393">
    <property type="expression patterns" value="Expressed in pelvic fin and 6 other cell types or tissues"/>
</dbReference>
<proteinExistence type="inferred from homology"/>
<keyword evidence="6 7" id="KW-0472">Membrane</keyword>
<feature type="transmembrane region" description="Helical" evidence="7">
    <location>
        <begin position="6"/>
        <end position="25"/>
    </location>
</feature>
<gene>
    <name evidence="9" type="primary">SV2</name>
</gene>
<protein>
    <submittedName>
        <fullName evidence="9">Synaptic vesicle glycoprotein 2</fullName>
    </submittedName>
</protein>
<evidence type="ECO:0000256" key="6">
    <source>
        <dbReference type="ARBA" id="ARBA00023136"/>
    </source>
</evidence>
<evidence type="ECO:0000256" key="2">
    <source>
        <dbReference type="ARBA" id="ARBA00008335"/>
    </source>
</evidence>
<evidence type="ECO:0000313" key="9">
    <source>
        <dbReference type="Ensembl" id="ENSLACP00000018619.1"/>
    </source>
</evidence>
<evidence type="ECO:0000256" key="7">
    <source>
        <dbReference type="SAM" id="Phobius"/>
    </source>
</evidence>
<keyword evidence="10" id="KW-1185">Reference proteome</keyword>
<dbReference type="EMBL" id="AFYH01054157">
    <property type="status" value="NOT_ANNOTATED_CDS"/>
    <property type="molecule type" value="Genomic_DNA"/>
</dbReference>
<reference evidence="10" key="1">
    <citation type="submission" date="2011-08" db="EMBL/GenBank/DDBJ databases">
        <title>The draft genome of Latimeria chalumnae.</title>
        <authorList>
            <person name="Di Palma F."/>
            <person name="Alfoldi J."/>
            <person name="Johnson J."/>
            <person name="Berlin A."/>
            <person name="Gnerre S."/>
            <person name="Jaffe D."/>
            <person name="MacCallum I."/>
            <person name="Young S."/>
            <person name="Walker B.J."/>
            <person name="Lander E."/>
            <person name="Lindblad-Toh K."/>
        </authorList>
    </citation>
    <scope>NUCLEOTIDE SEQUENCE [LARGE SCALE GENOMIC DNA]</scope>
    <source>
        <strain evidence="10">Wild caught</strain>
    </source>
</reference>
<name>H3B9P8_LATCH</name>
<feature type="transmembrane region" description="Helical" evidence="7">
    <location>
        <begin position="609"/>
        <end position="628"/>
    </location>
</feature>
<evidence type="ECO:0000259" key="8">
    <source>
        <dbReference type="PROSITE" id="PS50850"/>
    </source>
</evidence>
<dbReference type="EMBL" id="AFYH01054155">
    <property type="status" value="NOT_ANNOTATED_CDS"/>
    <property type="molecule type" value="Genomic_DNA"/>
</dbReference>
<feature type="transmembrane region" description="Helical" evidence="7">
    <location>
        <begin position="125"/>
        <end position="148"/>
    </location>
</feature>
<evidence type="ECO:0000313" key="10">
    <source>
        <dbReference type="Proteomes" id="UP000008672"/>
    </source>
</evidence>
<feature type="transmembrane region" description="Helical" evidence="7">
    <location>
        <begin position="183"/>
        <end position="206"/>
    </location>
</feature>
<dbReference type="GeneTree" id="ENSGT00950000182940"/>
<dbReference type="OMA" id="RFQIEFH"/>
<dbReference type="Pfam" id="PF00083">
    <property type="entry name" value="Sugar_tr"/>
    <property type="match status" value="2"/>
</dbReference>
<dbReference type="STRING" id="7897.ENSLACP00000018619"/>
<feature type="transmembrane region" description="Helical" evidence="7">
    <location>
        <begin position="342"/>
        <end position="363"/>
    </location>
</feature>
<feature type="transmembrane region" description="Helical" evidence="7">
    <location>
        <begin position="95"/>
        <end position="113"/>
    </location>
</feature>
<dbReference type="InterPro" id="IPR005829">
    <property type="entry name" value="Sugar_transporter_CS"/>
</dbReference>
<reference evidence="9" key="2">
    <citation type="submission" date="2025-08" db="UniProtKB">
        <authorList>
            <consortium name="Ensembl"/>
        </authorList>
    </citation>
    <scope>IDENTIFICATION</scope>
</reference>
<dbReference type="Proteomes" id="UP000008672">
    <property type="component" value="Unassembled WGS sequence"/>
</dbReference>
<dbReference type="GO" id="GO:0016020">
    <property type="term" value="C:membrane"/>
    <property type="evidence" value="ECO:0007669"/>
    <property type="project" value="UniProtKB-SubCell"/>
</dbReference>
<evidence type="ECO:0000256" key="5">
    <source>
        <dbReference type="ARBA" id="ARBA00022989"/>
    </source>
</evidence>
<dbReference type="InterPro" id="IPR005828">
    <property type="entry name" value="MFS_sugar_transport-like"/>
</dbReference>
<dbReference type="InterPro" id="IPR036259">
    <property type="entry name" value="MFS_trans_sf"/>
</dbReference>
<dbReference type="PANTHER" id="PTHR23511:SF34">
    <property type="entry name" value="SYNAPTIC VESICLE GLYCOPROTEIN 2"/>
    <property type="match status" value="1"/>
</dbReference>
<dbReference type="Ensembl" id="ENSLACT00000018752.1">
    <property type="protein sequence ID" value="ENSLACP00000018619.1"/>
    <property type="gene ID" value="ENSLACG00000016393.2"/>
</dbReference>
<dbReference type="GO" id="GO:0022857">
    <property type="term" value="F:transmembrane transporter activity"/>
    <property type="evidence" value="ECO:0007669"/>
    <property type="project" value="InterPro"/>
</dbReference>
<feature type="transmembrane region" description="Helical" evidence="7">
    <location>
        <begin position="154"/>
        <end position="171"/>
    </location>
</feature>
<sequence>MRFPHCIVHCIYLLYCIFSPDGIIYERSRESQLEDDLRKPYTYEEAIEAAGFGWFHALLLLACGWANASDAVEILCVSFLLPTARCDLHLSTADMGWLTSSIFLGMMIGGYVWGSLADREGRRKVLILSLTVNGIFGALASLSPYFWLFLLLRFISGIGVGGSVPVIFSYFSEFQPRSKRGAMISGLATFWMAGNILAAGLAWLIIPNTSLYFQLGKFQFQSWRLFVVLCSIPSCSSAFVFAFLLPESPRFLMEAGQEEKAIKVFRQIFSCNNQKKKHTFAVSGILRLITPPQCNLFIKLNSRGATWWTNLQHCTFAAVTTKIYFSWDPFVRIFTAPHTSRSILLFIIFFSISFGYYGLWMWFPELFGRIEKTKGSPCSNVSHQSNSGKLENVTCYPVNTAGQRHCVPRFKRFSWSIFFFLKGTISGCSFETPSHKSIRNLCKHCLGISFPFGVVTFAVYKTNPTETATATFYQGLARTNLETTFEDLCSAFAVYQQGFLTAAANLPGNVLTILVMDVIGGRILLSASLLLSGISVFFIWLVKNKIQSLVVTCLFSAISVTAWNALDVLGTELYPTQLRSSALGFFTGVGRVAAILGNLTFAQLVDIHCAVPILLVSVLLFTGGLAALKLPDTKNIDLE</sequence>
<dbReference type="PROSITE" id="PS50850">
    <property type="entry name" value="MFS"/>
    <property type="match status" value="1"/>
</dbReference>
<dbReference type="EMBL" id="AFYH01054156">
    <property type="status" value="NOT_ANNOTATED_CDS"/>
    <property type="molecule type" value="Genomic_DNA"/>
</dbReference>
<dbReference type="InterPro" id="IPR020846">
    <property type="entry name" value="MFS_dom"/>
</dbReference>
<dbReference type="InParanoid" id="H3B9P8"/>
<accession>H3B9P8</accession>
<feature type="transmembrane region" description="Helical" evidence="7">
    <location>
        <begin position="226"/>
        <end position="245"/>
    </location>
</feature>
<evidence type="ECO:0000256" key="4">
    <source>
        <dbReference type="ARBA" id="ARBA00022692"/>
    </source>
</evidence>
<dbReference type="SUPFAM" id="SSF103473">
    <property type="entry name" value="MFS general substrate transporter"/>
    <property type="match status" value="2"/>
</dbReference>
<organism evidence="9 10">
    <name type="scientific">Latimeria chalumnae</name>
    <name type="common">Coelacanth</name>
    <dbReference type="NCBI Taxonomy" id="7897"/>
    <lineage>
        <taxon>Eukaryota</taxon>
        <taxon>Metazoa</taxon>
        <taxon>Chordata</taxon>
        <taxon>Craniata</taxon>
        <taxon>Vertebrata</taxon>
        <taxon>Euteleostomi</taxon>
        <taxon>Coelacanthiformes</taxon>
        <taxon>Coelacanthidae</taxon>
        <taxon>Latimeria</taxon>
    </lineage>
</organism>
<evidence type="ECO:0000256" key="1">
    <source>
        <dbReference type="ARBA" id="ARBA00004141"/>
    </source>
</evidence>
<comment type="subcellular location">
    <subcellularLocation>
        <location evidence="1">Membrane</location>
        <topology evidence="1">Multi-pass membrane protein</topology>
    </subcellularLocation>
</comment>
<keyword evidence="4 7" id="KW-0812">Transmembrane</keyword>